<comment type="caution">
    <text evidence="3">The sequence shown here is derived from an EMBL/GenBank/DDBJ whole genome shotgun (WGS) entry which is preliminary data.</text>
</comment>
<organism evidence="3 4">
    <name type="scientific">Candidatus Methylacidithermus pantelleriae</name>
    <dbReference type="NCBI Taxonomy" id="2744239"/>
    <lineage>
        <taxon>Bacteria</taxon>
        <taxon>Pseudomonadati</taxon>
        <taxon>Verrucomicrobiota</taxon>
        <taxon>Methylacidiphilae</taxon>
        <taxon>Methylacidiphilales</taxon>
        <taxon>Methylacidiphilaceae</taxon>
        <taxon>Candidatus Methylacidithermus</taxon>
    </lineage>
</organism>
<name>A0A8J2FMJ0_9BACT</name>
<dbReference type="Gene3D" id="1.10.490.10">
    <property type="entry name" value="Globins"/>
    <property type="match status" value="1"/>
</dbReference>
<dbReference type="GO" id="GO:0020037">
    <property type="term" value="F:heme binding"/>
    <property type="evidence" value="ECO:0007669"/>
    <property type="project" value="InterPro"/>
</dbReference>
<protein>
    <recommendedName>
        <fullName evidence="2">Globin-sensor domain-containing protein</fullName>
    </recommendedName>
</protein>
<accession>A0A8J2FMJ0</accession>
<dbReference type="Pfam" id="PF11563">
    <property type="entry name" value="Protoglobin"/>
    <property type="match status" value="1"/>
</dbReference>
<dbReference type="GO" id="GO:0019825">
    <property type="term" value="F:oxygen binding"/>
    <property type="evidence" value="ECO:0007669"/>
    <property type="project" value="InterPro"/>
</dbReference>
<dbReference type="InterPro" id="IPR009050">
    <property type="entry name" value="Globin-like_sf"/>
</dbReference>
<evidence type="ECO:0000256" key="1">
    <source>
        <dbReference type="SAM" id="MobiDB-lite"/>
    </source>
</evidence>
<keyword evidence="4" id="KW-1185">Reference proteome</keyword>
<dbReference type="InterPro" id="IPR012292">
    <property type="entry name" value="Globin/Proto"/>
</dbReference>
<dbReference type="AlphaFoldDB" id="A0A8J2FMJ0"/>
<dbReference type="InterPro" id="IPR044398">
    <property type="entry name" value="Globin-sensor_dom"/>
</dbReference>
<dbReference type="EMBL" id="CAJNOB010000001">
    <property type="protein sequence ID" value="CAF0688947.1"/>
    <property type="molecule type" value="Genomic_DNA"/>
</dbReference>
<evidence type="ECO:0000313" key="4">
    <source>
        <dbReference type="Proteomes" id="UP000663859"/>
    </source>
</evidence>
<gene>
    <name evidence="3" type="ORF">MPNT_10060</name>
</gene>
<evidence type="ECO:0000313" key="3">
    <source>
        <dbReference type="EMBL" id="CAF0688947.1"/>
    </source>
</evidence>
<proteinExistence type="predicted"/>
<feature type="domain" description="Globin-sensor" evidence="2">
    <location>
        <begin position="65"/>
        <end position="213"/>
    </location>
</feature>
<dbReference type="SUPFAM" id="SSF46458">
    <property type="entry name" value="Globin-like"/>
    <property type="match status" value="1"/>
</dbReference>
<feature type="region of interest" description="Disordered" evidence="1">
    <location>
        <begin position="31"/>
        <end position="59"/>
    </location>
</feature>
<reference evidence="3" key="1">
    <citation type="submission" date="2021-02" db="EMBL/GenBank/DDBJ databases">
        <authorList>
            <person name="Cremers G."/>
            <person name="Picone N."/>
        </authorList>
    </citation>
    <scope>NUCLEOTIDE SEQUENCE</scope>
    <source>
        <strain evidence="3">PQ17</strain>
    </source>
</reference>
<evidence type="ECO:0000259" key="2">
    <source>
        <dbReference type="Pfam" id="PF11563"/>
    </source>
</evidence>
<dbReference type="Proteomes" id="UP000663859">
    <property type="component" value="Unassembled WGS sequence"/>
</dbReference>
<sequence>MTNERKRRRLAYPGDCWSTLWENHNTLANADRRPDKRNLSQRIEESDSSKGKDMEDPKSWSVKDQELVKELVDFLGINEDDRQFLRQLHGIAATYSKPMVEEFSSRILQHPNTREYYEKIDVPSLQEKITGWFQDLFLGEYGAEYAEKAMRIGKAHVRIGLPLRYPLAMWDLLVKYGEQVVAHSPKPKEAFRAFHKVLALSIALFIQAYEDSQLAHLSQFLGSERLVRRLLMEGH</sequence>